<sequence>MGESTASGELGQGRRGHAWWRWYLLIGLVIVAIAPTLPPVGRQVVFGVVGVSAVAAMLLGVRLHRPANQRPWWFLATGLAVSLAGVFWWAFELAMTGRLSFPSGGDFLYAGCYPFMVAGFAAWVRRDRTRPGYESVVDACLVVSGMFTLAWTFILAPMSAHAQSVGPRLPMYLLYTAVDLLIIAVVIRMIFSAAARTAAYLLVVGGAFALLAGDFLAYIPMAWGGGNVGYVLASAMWVLTYLLLGSAALHPSMASSAGLVERSQPVASPLRLGLYALLALLSPAVALSIVLARGAGSPAGALVMPLVFVAITGVLLVVRLGLLARVAHGRAVELDGQAVALGAALEEQQTLRDELTYRALHDSLTGLGNRDLLRERLDALTGRHGLVLLDLDGFKDVNDTDGHPAGDALLVEVAQRLRSAVTEGVLVRLGGDEFAVLLDGADERRTRVAADAMVDTLRAPFLTGERETELTASAGVLVADAPLTGGEALRRADLALYAAKDAGKNQVQMYRPELAVERDRRTRLVADLRRALVNEEFAVYYQPVVELSTGRVRAVEALVRWIPPGQLPVAPGEFIPVAEECGLISPLGTWVLRRALRDIRDWYERYGISVTVNVSGRQLREPGIVDLILGELAGQGLPGKSLVVEITETVLVAETASEEAVVRALLERLRQHGVAVAVDDFGTGYSSLAYLRTLPVDVLKIDRVFVQEAAGGSDSAALLRAIVEMAKSLRLRTVAEAVETPAQATRLRQLHCPLAQGYHFSRPIPAEELSALLASDGGRIEVEPTVAA</sequence>
<dbReference type="SUPFAM" id="SSF55073">
    <property type="entry name" value="Nucleotide cyclase"/>
    <property type="match status" value="1"/>
</dbReference>
<dbReference type="InterPro" id="IPR029787">
    <property type="entry name" value="Nucleotide_cyclase"/>
</dbReference>
<evidence type="ECO:0000256" key="1">
    <source>
        <dbReference type="SAM" id="Phobius"/>
    </source>
</evidence>
<dbReference type="SUPFAM" id="SSF141868">
    <property type="entry name" value="EAL domain-like"/>
    <property type="match status" value="1"/>
</dbReference>
<dbReference type="Pfam" id="PF00990">
    <property type="entry name" value="GGDEF"/>
    <property type="match status" value="1"/>
</dbReference>
<feature type="transmembrane region" description="Helical" evidence="1">
    <location>
        <begin position="44"/>
        <end position="61"/>
    </location>
</feature>
<feature type="domain" description="GGDEF" evidence="3">
    <location>
        <begin position="382"/>
        <end position="512"/>
    </location>
</feature>
<evidence type="ECO:0000313" key="5">
    <source>
        <dbReference type="Proteomes" id="UP000653674"/>
    </source>
</evidence>
<evidence type="ECO:0000259" key="2">
    <source>
        <dbReference type="PROSITE" id="PS50883"/>
    </source>
</evidence>
<dbReference type="InterPro" id="IPR035919">
    <property type="entry name" value="EAL_sf"/>
</dbReference>
<dbReference type="CDD" id="cd01948">
    <property type="entry name" value="EAL"/>
    <property type="match status" value="1"/>
</dbReference>
<dbReference type="Gene3D" id="3.20.20.450">
    <property type="entry name" value="EAL domain"/>
    <property type="match status" value="1"/>
</dbReference>
<gene>
    <name evidence="4" type="ORF">Pfl04_52080</name>
</gene>
<feature type="transmembrane region" description="Helical" evidence="1">
    <location>
        <begin position="198"/>
        <end position="219"/>
    </location>
</feature>
<dbReference type="PROSITE" id="PS50883">
    <property type="entry name" value="EAL"/>
    <property type="match status" value="1"/>
</dbReference>
<feature type="transmembrane region" description="Helical" evidence="1">
    <location>
        <begin position="73"/>
        <end position="91"/>
    </location>
</feature>
<dbReference type="InterPro" id="IPR052155">
    <property type="entry name" value="Biofilm_reg_signaling"/>
</dbReference>
<dbReference type="SMART" id="SM00267">
    <property type="entry name" value="GGDEF"/>
    <property type="match status" value="1"/>
</dbReference>
<dbReference type="Proteomes" id="UP000653674">
    <property type="component" value="Unassembled WGS sequence"/>
</dbReference>
<protein>
    <recommendedName>
        <fullName evidence="6">Diguanylate cyclase (GGDEF) domain-containing protein</fullName>
    </recommendedName>
</protein>
<dbReference type="EMBL" id="BONU01000083">
    <property type="protein sequence ID" value="GIG76804.1"/>
    <property type="molecule type" value="Genomic_DNA"/>
</dbReference>
<evidence type="ECO:0008006" key="6">
    <source>
        <dbReference type="Google" id="ProtNLM"/>
    </source>
</evidence>
<reference evidence="4" key="1">
    <citation type="submission" date="2021-01" db="EMBL/GenBank/DDBJ databases">
        <title>Whole genome shotgun sequence of Planosporangium flavigriseum NBRC 105377.</title>
        <authorList>
            <person name="Komaki H."/>
            <person name="Tamura T."/>
        </authorList>
    </citation>
    <scope>NUCLEOTIDE SEQUENCE</scope>
    <source>
        <strain evidence="4">NBRC 105377</strain>
    </source>
</reference>
<dbReference type="PANTHER" id="PTHR44757:SF2">
    <property type="entry name" value="BIOFILM ARCHITECTURE MAINTENANCE PROTEIN MBAA"/>
    <property type="match status" value="1"/>
</dbReference>
<feature type="transmembrane region" description="Helical" evidence="1">
    <location>
        <begin position="231"/>
        <end position="251"/>
    </location>
</feature>
<keyword evidence="1" id="KW-0812">Transmembrane</keyword>
<organism evidence="4 5">
    <name type="scientific">Planosporangium flavigriseum</name>
    <dbReference type="NCBI Taxonomy" id="373681"/>
    <lineage>
        <taxon>Bacteria</taxon>
        <taxon>Bacillati</taxon>
        <taxon>Actinomycetota</taxon>
        <taxon>Actinomycetes</taxon>
        <taxon>Micromonosporales</taxon>
        <taxon>Micromonosporaceae</taxon>
        <taxon>Planosporangium</taxon>
    </lineage>
</organism>
<dbReference type="InterPro" id="IPR000160">
    <property type="entry name" value="GGDEF_dom"/>
</dbReference>
<proteinExistence type="predicted"/>
<dbReference type="CDD" id="cd01949">
    <property type="entry name" value="GGDEF"/>
    <property type="match status" value="1"/>
</dbReference>
<dbReference type="SMART" id="SM00052">
    <property type="entry name" value="EAL"/>
    <property type="match status" value="1"/>
</dbReference>
<feature type="transmembrane region" description="Helical" evidence="1">
    <location>
        <begin position="136"/>
        <end position="160"/>
    </location>
</feature>
<feature type="transmembrane region" description="Helical" evidence="1">
    <location>
        <begin position="172"/>
        <end position="191"/>
    </location>
</feature>
<dbReference type="RefSeq" id="WP_168080194.1">
    <property type="nucleotide sequence ID" value="NZ_BAAAQJ010000025.1"/>
</dbReference>
<name>A0A8J3PPW9_9ACTN</name>
<dbReference type="PROSITE" id="PS50887">
    <property type="entry name" value="GGDEF"/>
    <property type="match status" value="1"/>
</dbReference>
<feature type="transmembrane region" description="Helical" evidence="1">
    <location>
        <begin position="20"/>
        <end position="38"/>
    </location>
</feature>
<dbReference type="InterPro" id="IPR001633">
    <property type="entry name" value="EAL_dom"/>
</dbReference>
<keyword evidence="1" id="KW-1133">Transmembrane helix</keyword>
<feature type="domain" description="EAL" evidence="2">
    <location>
        <begin position="521"/>
        <end position="777"/>
    </location>
</feature>
<accession>A0A8J3PPW9</accession>
<feature type="transmembrane region" description="Helical" evidence="1">
    <location>
        <begin position="272"/>
        <end position="295"/>
    </location>
</feature>
<feature type="transmembrane region" description="Helical" evidence="1">
    <location>
        <begin position="107"/>
        <end position="124"/>
    </location>
</feature>
<dbReference type="PANTHER" id="PTHR44757">
    <property type="entry name" value="DIGUANYLATE CYCLASE DGCP"/>
    <property type="match status" value="1"/>
</dbReference>
<evidence type="ECO:0000313" key="4">
    <source>
        <dbReference type="EMBL" id="GIG76804.1"/>
    </source>
</evidence>
<keyword evidence="1" id="KW-0472">Membrane</keyword>
<dbReference type="AlphaFoldDB" id="A0A8J3PPW9"/>
<evidence type="ECO:0000259" key="3">
    <source>
        <dbReference type="PROSITE" id="PS50887"/>
    </source>
</evidence>
<dbReference type="Pfam" id="PF00563">
    <property type="entry name" value="EAL"/>
    <property type="match status" value="1"/>
</dbReference>
<dbReference type="NCBIfam" id="TIGR00254">
    <property type="entry name" value="GGDEF"/>
    <property type="match status" value="1"/>
</dbReference>
<comment type="caution">
    <text evidence="4">The sequence shown here is derived from an EMBL/GenBank/DDBJ whole genome shotgun (WGS) entry which is preliminary data.</text>
</comment>
<feature type="transmembrane region" description="Helical" evidence="1">
    <location>
        <begin position="301"/>
        <end position="322"/>
    </location>
</feature>
<keyword evidence="5" id="KW-1185">Reference proteome</keyword>
<dbReference type="Gene3D" id="3.30.70.270">
    <property type="match status" value="1"/>
</dbReference>
<dbReference type="InterPro" id="IPR043128">
    <property type="entry name" value="Rev_trsase/Diguanyl_cyclase"/>
</dbReference>